<evidence type="ECO:0000259" key="8">
    <source>
        <dbReference type="PROSITE" id="PS51733"/>
    </source>
</evidence>
<dbReference type="EC" id="6.3.1.20" evidence="3"/>
<dbReference type="InterPro" id="IPR045864">
    <property type="entry name" value="aa-tRNA-synth_II/BPL/LPL"/>
</dbReference>
<dbReference type="NCBIfam" id="TIGR00545">
    <property type="entry name" value="lipoyltrans"/>
    <property type="match status" value="1"/>
</dbReference>
<dbReference type="PANTHER" id="PTHR12561:SF3">
    <property type="entry name" value="LIPOYLTRANSFERASE 1, MITOCHONDRIAL"/>
    <property type="match status" value="1"/>
</dbReference>
<dbReference type="GO" id="GO:0005737">
    <property type="term" value="C:cytoplasm"/>
    <property type="evidence" value="ECO:0007669"/>
    <property type="project" value="TreeGrafter"/>
</dbReference>
<feature type="domain" description="BPL/LPL catalytic" evidence="8">
    <location>
        <begin position="26"/>
        <end position="209"/>
    </location>
</feature>
<dbReference type="InterPro" id="IPR004562">
    <property type="entry name" value="LipoylTrfase_LipoateP_Ligase"/>
</dbReference>
<proteinExistence type="predicted"/>
<evidence type="ECO:0000313" key="10">
    <source>
        <dbReference type="Proteomes" id="UP000199158"/>
    </source>
</evidence>
<dbReference type="SUPFAM" id="SSF55681">
    <property type="entry name" value="Class II aaRS and biotin synthetases"/>
    <property type="match status" value="1"/>
</dbReference>
<reference evidence="9 10" key="1">
    <citation type="submission" date="2016-10" db="EMBL/GenBank/DDBJ databases">
        <authorList>
            <person name="de Groot N.N."/>
        </authorList>
    </citation>
    <scope>NUCLEOTIDE SEQUENCE [LARGE SCALE GENOMIC DNA]</scope>
    <source>
        <strain evidence="9 10">CGMCC 1.5070</strain>
    </source>
</reference>
<keyword evidence="4 9" id="KW-0436">Ligase</keyword>
<dbReference type="CDD" id="cd16443">
    <property type="entry name" value="LplA"/>
    <property type="match status" value="1"/>
</dbReference>
<evidence type="ECO:0000256" key="5">
    <source>
        <dbReference type="ARBA" id="ARBA00022741"/>
    </source>
</evidence>
<dbReference type="Proteomes" id="UP000199158">
    <property type="component" value="Unassembled WGS sequence"/>
</dbReference>
<dbReference type="PROSITE" id="PS51733">
    <property type="entry name" value="BPL_LPL_CATALYTIC"/>
    <property type="match status" value="1"/>
</dbReference>
<evidence type="ECO:0000256" key="3">
    <source>
        <dbReference type="ARBA" id="ARBA00012367"/>
    </source>
</evidence>
<evidence type="ECO:0000313" key="9">
    <source>
        <dbReference type="EMBL" id="SEM54705.1"/>
    </source>
</evidence>
<dbReference type="GO" id="GO:0016979">
    <property type="term" value="F:lipoate-protein ligase activity"/>
    <property type="evidence" value="ECO:0007669"/>
    <property type="project" value="UniProtKB-EC"/>
</dbReference>
<dbReference type="InterPro" id="IPR004143">
    <property type="entry name" value="BPL_LPL_catalytic"/>
</dbReference>
<gene>
    <name evidence="9" type="ORF">SAMN05216180_0508</name>
</gene>
<dbReference type="AlphaFoldDB" id="A0A1H7Z8X9"/>
<accession>A0A1H7Z8X9</accession>
<keyword evidence="10" id="KW-1185">Reference proteome</keyword>
<dbReference type="Pfam" id="PF21948">
    <property type="entry name" value="LplA-B_cat"/>
    <property type="match status" value="1"/>
</dbReference>
<dbReference type="InterPro" id="IPR019491">
    <property type="entry name" value="Lipoate_protein_ligase_C"/>
</dbReference>
<dbReference type="RefSeq" id="WP_092751313.1">
    <property type="nucleotide sequence ID" value="NZ_FOCG01000001.1"/>
</dbReference>
<dbReference type="GO" id="GO:0005524">
    <property type="term" value="F:ATP binding"/>
    <property type="evidence" value="ECO:0007669"/>
    <property type="project" value="UniProtKB-KW"/>
</dbReference>
<dbReference type="Pfam" id="PF10437">
    <property type="entry name" value="Lip_prot_lig_C"/>
    <property type="match status" value="1"/>
</dbReference>
<organism evidence="9 10">
    <name type="scientific">Hydrogenoanaerobacterium saccharovorans</name>
    <dbReference type="NCBI Taxonomy" id="474960"/>
    <lineage>
        <taxon>Bacteria</taxon>
        <taxon>Bacillati</taxon>
        <taxon>Bacillota</taxon>
        <taxon>Clostridia</taxon>
        <taxon>Eubacteriales</taxon>
        <taxon>Oscillospiraceae</taxon>
        <taxon>Hydrogenoanaerobacterium</taxon>
    </lineage>
</organism>
<keyword evidence="5" id="KW-0547">Nucleotide-binding</keyword>
<dbReference type="GO" id="GO:0017118">
    <property type="term" value="F:lipoyltransferase activity"/>
    <property type="evidence" value="ECO:0007669"/>
    <property type="project" value="TreeGrafter"/>
</dbReference>
<comment type="catalytic activity">
    <reaction evidence="7">
        <text>L-lysyl-[lipoyl-carrier protein] + (R)-lipoate + ATP = N(6)-[(R)-lipoyl]-L-lysyl-[lipoyl-carrier protein] + AMP + diphosphate + H(+)</text>
        <dbReference type="Rhea" id="RHEA:49288"/>
        <dbReference type="Rhea" id="RHEA-COMP:10500"/>
        <dbReference type="Rhea" id="RHEA-COMP:10502"/>
        <dbReference type="ChEBI" id="CHEBI:15378"/>
        <dbReference type="ChEBI" id="CHEBI:29969"/>
        <dbReference type="ChEBI" id="CHEBI:30616"/>
        <dbReference type="ChEBI" id="CHEBI:33019"/>
        <dbReference type="ChEBI" id="CHEBI:83088"/>
        <dbReference type="ChEBI" id="CHEBI:83099"/>
        <dbReference type="ChEBI" id="CHEBI:456215"/>
        <dbReference type="EC" id="6.3.1.20"/>
    </reaction>
</comment>
<dbReference type="UniPathway" id="UPA00537">
    <property type="reaction ID" value="UER00594"/>
</dbReference>
<evidence type="ECO:0000256" key="4">
    <source>
        <dbReference type="ARBA" id="ARBA00022598"/>
    </source>
</evidence>
<evidence type="ECO:0000256" key="1">
    <source>
        <dbReference type="ARBA" id="ARBA00005085"/>
    </source>
</evidence>
<sequence>MNKIYLSKENNPYINIAMEKLLFEHATDEVILFLWQNEPSVILGRNQNIYAECNINFLKENNILPVRRFSGGGAVYHDKGNLNFTFITSESRANEPHFLRVLKTAMQALGVEAQFLGRNDILCDGRKFSGQAWLVDEGHYMYHGTIMVDVDLSMLEKAITPSKLKLESKGISSVSSRILNLAEKLPQITVQDVMLALEEAFCKIFGKSEQRQFLSANAEAMALAEKLSSDAWLIGECPQFTITFEKMFPGKNVSISADVENGLIKNAKVYTDSLDMHHMEECEQGLKGMNFSEKNIFSYLAKFFAIL</sequence>
<evidence type="ECO:0000256" key="6">
    <source>
        <dbReference type="ARBA" id="ARBA00022840"/>
    </source>
</evidence>
<dbReference type="GO" id="GO:0009249">
    <property type="term" value="P:protein lipoylation"/>
    <property type="evidence" value="ECO:0007669"/>
    <property type="project" value="InterPro"/>
</dbReference>
<comment type="pathway">
    <text evidence="2">Protein modification; protein lipoylation via exogenous pathway; protein N(6)-(lipoyl)lysine from lipoate: step 1/2.</text>
</comment>
<dbReference type="Gene3D" id="3.30.390.50">
    <property type="entry name" value="CO dehydrogenase flavoprotein, C-terminal domain"/>
    <property type="match status" value="1"/>
</dbReference>
<dbReference type="STRING" id="474960.SAMN05216180_0508"/>
<evidence type="ECO:0000256" key="2">
    <source>
        <dbReference type="ARBA" id="ARBA00005124"/>
    </source>
</evidence>
<dbReference type="Gene3D" id="3.30.930.10">
    <property type="entry name" value="Bira Bifunctional Protein, Domain 2"/>
    <property type="match status" value="1"/>
</dbReference>
<evidence type="ECO:0000256" key="7">
    <source>
        <dbReference type="ARBA" id="ARBA00048037"/>
    </source>
</evidence>
<dbReference type="OrthoDB" id="9788148at2"/>
<comment type="pathway">
    <text evidence="1">Protein modification; protein lipoylation via exogenous pathway; protein N(6)-(lipoyl)lysine from lipoate: step 2/2.</text>
</comment>
<dbReference type="SUPFAM" id="SSF82649">
    <property type="entry name" value="SufE/NifU"/>
    <property type="match status" value="1"/>
</dbReference>
<keyword evidence="6" id="KW-0067">ATP-binding</keyword>
<dbReference type="PANTHER" id="PTHR12561">
    <property type="entry name" value="LIPOATE-PROTEIN LIGASE"/>
    <property type="match status" value="1"/>
</dbReference>
<dbReference type="EMBL" id="FOCG01000001">
    <property type="protein sequence ID" value="SEM54705.1"/>
    <property type="molecule type" value="Genomic_DNA"/>
</dbReference>
<protein>
    <recommendedName>
        <fullName evidence="3">lipoate--protein ligase</fullName>
        <ecNumber evidence="3">6.3.1.20</ecNumber>
    </recommendedName>
</protein>
<name>A0A1H7Z8X9_9FIRM</name>